<evidence type="ECO:0000313" key="1">
    <source>
        <dbReference type="EMBL" id="MED6180432.1"/>
    </source>
</evidence>
<organism evidence="1 2">
    <name type="scientific">Stylosanthes scabra</name>
    <dbReference type="NCBI Taxonomy" id="79078"/>
    <lineage>
        <taxon>Eukaryota</taxon>
        <taxon>Viridiplantae</taxon>
        <taxon>Streptophyta</taxon>
        <taxon>Embryophyta</taxon>
        <taxon>Tracheophyta</taxon>
        <taxon>Spermatophyta</taxon>
        <taxon>Magnoliopsida</taxon>
        <taxon>eudicotyledons</taxon>
        <taxon>Gunneridae</taxon>
        <taxon>Pentapetalae</taxon>
        <taxon>rosids</taxon>
        <taxon>fabids</taxon>
        <taxon>Fabales</taxon>
        <taxon>Fabaceae</taxon>
        <taxon>Papilionoideae</taxon>
        <taxon>50 kb inversion clade</taxon>
        <taxon>dalbergioids sensu lato</taxon>
        <taxon>Dalbergieae</taxon>
        <taxon>Pterocarpus clade</taxon>
        <taxon>Stylosanthes</taxon>
    </lineage>
</organism>
<reference evidence="1 2" key="1">
    <citation type="journal article" date="2023" name="Plants (Basel)">
        <title>Bridging the Gap: Combining Genomics and Transcriptomics Approaches to Understand Stylosanthes scabra, an Orphan Legume from the Brazilian Caatinga.</title>
        <authorList>
            <person name="Ferreira-Neto J.R.C."/>
            <person name="da Silva M.D."/>
            <person name="Binneck E."/>
            <person name="de Melo N.F."/>
            <person name="da Silva R.H."/>
            <person name="de Melo A.L.T.M."/>
            <person name="Pandolfi V."/>
            <person name="Bustamante F.O."/>
            <person name="Brasileiro-Vidal A.C."/>
            <person name="Benko-Iseppon A.M."/>
        </authorList>
    </citation>
    <scope>NUCLEOTIDE SEQUENCE [LARGE SCALE GENOMIC DNA]</scope>
    <source>
        <tissue evidence="1">Leaves</tissue>
    </source>
</reference>
<comment type="caution">
    <text evidence="1">The sequence shown here is derived from an EMBL/GenBank/DDBJ whole genome shotgun (WGS) entry which is preliminary data.</text>
</comment>
<keyword evidence="2" id="KW-1185">Reference proteome</keyword>
<dbReference type="Proteomes" id="UP001341840">
    <property type="component" value="Unassembled WGS sequence"/>
</dbReference>
<dbReference type="EMBL" id="JASCZI010181267">
    <property type="protein sequence ID" value="MED6180432.1"/>
    <property type="molecule type" value="Genomic_DNA"/>
</dbReference>
<name>A0ABU6W5C9_9FABA</name>
<sequence>MRLFLSERIDLLGCPRNRFAVLSNVFIRLCHRNRVDSGYSGIDSIPKEIEKHASTILGKKRYGTIPLPSPRLMFYKIITVSLGVKGVKRARCSAYGNSGPSGVIVYDRGRMFWSSGKYERRSSSASSGSVGLGYDNRPGELTVAYRNRHASCAFV</sequence>
<proteinExistence type="predicted"/>
<evidence type="ECO:0000313" key="2">
    <source>
        <dbReference type="Proteomes" id="UP001341840"/>
    </source>
</evidence>
<accession>A0ABU6W5C9</accession>
<gene>
    <name evidence="1" type="ORF">PIB30_010363</name>
</gene>
<protein>
    <submittedName>
        <fullName evidence="1">Uncharacterized protein</fullName>
    </submittedName>
</protein>